<dbReference type="Proteomes" id="UP000789706">
    <property type="component" value="Unassembled WGS sequence"/>
</dbReference>
<evidence type="ECO:0000256" key="2">
    <source>
        <dbReference type="SAM" id="MobiDB-lite"/>
    </source>
</evidence>
<keyword evidence="4" id="KW-1185">Reference proteome</keyword>
<evidence type="ECO:0000313" key="3">
    <source>
        <dbReference type="EMBL" id="CAG8569491.1"/>
    </source>
</evidence>
<comment type="caution">
    <text evidence="3">The sequence shown here is derived from an EMBL/GenBank/DDBJ whole genome shotgun (WGS) entry which is preliminary data.</text>
</comment>
<dbReference type="EMBL" id="CAJVPK010001080">
    <property type="protein sequence ID" value="CAG8569491.1"/>
    <property type="molecule type" value="Genomic_DNA"/>
</dbReference>
<feature type="compositionally biased region" description="Polar residues" evidence="2">
    <location>
        <begin position="1"/>
        <end position="16"/>
    </location>
</feature>
<evidence type="ECO:0000256" key="1">
    <source>
        <dbReference type="SAM" id="Coils"/>
    </source>
</evidence>
<feature type="compositionally biased region" description="Polar residues" evidence="2">
    <location>
        <begin position="131"/>
        <end position="143"/>
    </location>
</feature>
<evidence type="ECO:0000313" key="4">
    <source>
        <dbReference type="Proteomes" id="UP000789706"/>
    </source>
</evidence>
<reference evidence="3" key="1">
    <citation type="submission" date="2021-06" db="EMBL/GenBank/DDBJ databases">
        <authorList>
            <person name="Kallberg Y."/>
            <person name="Tangrot J."/>
            <person name="Rosling A."/>
        </authorList>
    </citation>
    <scope>NUCLEOTIDE SEQUENCE</scope>
    <source>
        <strain evidence="3">AZ414A</strain>
    </source>
</reference>
<keyword evidence="1" id="KW-0175">Coiled coil</keyword>
<feature type="region of interest" description="Disordered" evidence="2">
    <location>
        <begin position="1"/>
        <end position="23"/>
    </location>
</feature>
<gene>
    <name evidence="3" type="ORF">DEBURN_LOCUS8006</name>
</gene>
<feature type="compositionally biased region" description="Pro residues" evidence="2">
    <location>
        <begin position="40"/>
        <end position="54"/>
    </location>
</feature>
<feature type="coiled-coil region" evidence="1">
    <location>
        <begin position="62"/>
        <end position="89"/>
    </location>
</feature>
<dbReference type="AlphaFoldDB" id="A0A9N9FZZ2"/>
<accession>A0A9N9FZZ2</accession>
<feature type="compositionally biased region" description="Polar residues" evidence="2">
    <location>
        <begin position="168"/>
        <end position="179"/>
    </location>
</feature>
<protein>
    <submittedName>
        <fullName evidence="3">11240_t:CDS:1</fullName>
    </submittedName>
</protein>
<feature type="region of interest" description="Disordered" evidence="2">
    <location>
        <begin position="35"/>
        <end position="61"/>
    </location>
</feature>
<feature type="region of interest" description="Disordered" evidence="2">
    <location>
        <begin position="126"/>
        <end position="180"/>
    </location>
</feature>
<proteinExistence type="predicted"/>
<name>A0A9N9FZZ2_9GLOM</name>
<organism evidence="3 4">
    <name type="scientific">Diversispora eburnea</name>
    <dbReference type="NCBI Taxonomy" id="1213867"/>
    <lineage>
        <taxon>Eukaryota</taxon>
        <taxon>Fungi</taxon>
        <taxon>Fungi incertae sedis</taxon>
        <taxon>Mucoromycota</taxon>
        <taxon>Glomeromycotina</taxon>
        <taxon>Glomeromycetes</taxon>
        <taxon>Diversisporales</taxon>
        <taxon>Diversisporaceae</taxon>
        <taxon>Diversispora</taxon>
    </lineage>
</organism>
<sequence>MSWRNSVLNTFGLGQNNEDEENPPYTIRITNTRFTLGASPPIPTPDLPWKPSPATPTLTPQQQKAQLEQEELEEQQRLLEQIRIQEEETDRCLIEERNHCNQEEQEQLRLAREYRETYEASRQPIRVNLDAYTSHSSSPTISPRRQHRAPRNRPFPRSPSRSNEAGPSHTQLPVKTTPQIIEETSPLITLTTEAKQILQLIKNLTLPEINNQTPTPLPEVNLPLINLGNIVNMVITQDVTAAIGQLVAVLNIQLQP</sequence>